<evidence type="ECO:0000313" key="5">
    <source>
        <dbReference type="EMBL" id="SIT51182.1"/>
    </source>
</evidence>
<dbReference type="Proteomes" id="UP000195569">
    <property type="component" value="Unassembled WGS sequence"/>
</dbReference>
<dbReference type="Gene3D" id="3.30.70.920">
    <property type="match status" value="1"/>
</dbReference>
<evidence type="ECO:0000256" key="2">
    <source>
        <dbReference type="ARBA" id="ARBA00023125"/>
    </source>
</evidence>
<evidence type="ECO:0000256" key="1">
    <source>
        <dbReference type="ARBA" id="ARBA00023015"/>
    </source>
</evidence>
<dbReference type="GO" id="GO:0005829">
    <property type="term" value="C:cytosol"/>
    <property type="evidence" value="ECO:0007669"/>
    <property type="project" value="TreeGrafter"/>
</dbReference>
<reference evidence="5" key="1">
    <citation type="submission" date="2016-12" db="EMBL/GenBank/DDBJ databases">
        <authorList>
            <person name="Moulin L."/>
        </authorList>
    </citation>
    <scope>NUCLEOTIDE SEQUENCE [LARGE SCALE GENOMIC DNA]</scope>
    <source>
        <strain evidence="5">STM 7183</strain>
    </source>
</reference>
<dbReference type="SMART" id="SM00344">
    <property type="entry name" value="HTH_ASNC"/>
    <property type="match status" value="1"/>
</dbReference>
<dbReference type="PANTHER" id="PTHR30154">
    <property type="entry name" value="LEUCINE-RESPONSIVE REGULATORY PROTEIN"/>
    <property type="match status" value="1"/>
</dbReference>
<keyword evidence="3" id="KW-0804">Transcription</keyword>
<dbReference type="Pfam" id="PF13404">
    <property type="entry name" value="HTH_AsnC-type"/>
    <property type="match status" value="1"/>
</dbReference>
<evidence type="ECO:0000259" key="4">
    <source>
        <dbReference type="PROSITE" id="PS50956"/>
    </source>
</evidence>
<evidence type="ECO:0000313" key="6">
    <source>
        <dbReference type="Proteomes" id="UP000195569"/>
    </source>
</evidence>
<dbReference type="PANTHER" id="PTHR30154:SF53">
    <property type="entry name" value="HTH-TYPE TRANSCRIPTIONAL REGULATOR LRPC"/>
    <property type="match status" value="1"/>
</dbReference>
<keyword evidence="1" id="KW-0805">Transcription regulation</keyword>
<comment type="caution">
    <text evidence="5">The sequence shown here is derived from an EMBL/GenBank/DDBJ whole genome shotgun (WGS) entry which is preliminary data.</text>
</comment>
<keyword evidence="2" id="KW-0238">DNA-binding</keyword>
<dbReference type="SUPFAM" id="SSF46785">
    <property type="entry name" value="Winged helix' DNA-binding domain"/>
    <property type="match status" value="1"/>
</dbReference>
<dbReference type="InterPro" id="IPR019887">
    <property type="entry name" value="Tscrpt_reg_AsnC/Lrp_C"/>
</dbReference>
<accession>A0A1N7SV15</accession>
<dbReference type="SUPFAM" id="SSF54909">
    <property type="entry name" value="Dimeric alpha+beta barrel"/>
    <property type="match status" value="1"/>
</dbReference>
<dbReference type="EMBL" id="CYGY02000109">
    <property type="protein sequence ID" value="SIT51182.1"/>
    <property type="molecule type" value="Genomic_DNA"/>
</dbReference>
<proteinExistence type="predicted"/>
<protein>
    <submittedName>
        <fullName evidence="5">AnsC family regulatory protein</fullName>
    </submittedName>
</protein>
<keyword evidence="6" id="KW-1185">Reference proteome</keyword>
<organism evidence="5 6">
    <name type="scientific">Paraburkholderia piptadeniae</name>
    <dbReference type="NCBI Taxonomy" id="1701573"/>
    <lineage>
        <taxon>Bacteria</taxon>
        <taxon>Pseudomonadati</taxon>
        <taxon>Pseudomonadota</taxon>
        <taxon>Betaproteobacteria</taxon>
        <taxon>Burkholderiales</taxon>
        <taxon>Burkholderiaceae</taxon>
        <taxon>Paraburkholderia</taxon>
    </lineage>
</organism>
<name>A0A1N7SV15_9BURK</name>
<dbReference type="Gene3D" id="1.10.10.10">
    <property type="entry name" value="Winged helix-like DNA-binding domain superfamily/Winged helix DNA-binding domain"/>
    <property type="match status" value="1"/>
</dbReference>
<dbReference type="InterPro" id="IPR000485">
    <property type="entry name" value="AsnC-type_HTH_dom"/>
</dbReference>
<gene>
    <name evidence="5" type="ORF">BN2476_1090002</name>
</gene>
<dbReference type="InterPro" id="IPR036390">
    <property type="entry name" value="WH_DNA-bd_sf"/>
</dbReference>
<evidence type="ECO:0000256" key="3">
    <source>
        <dbReference type="ARBA" id="ARBA00023163"/>
    </source>
</evidence>
<dbReference type="InterPro" id="IPR036388">
    <property type="entry name" value="WH-like_DNA-bd_sf"/>
</dbReference>
<dbReference type="GO" id="GO:0043565">
    <property type="term" value="F:sequence-specific DNA binding"/>
    <property type="evidence" value="ECO:0007669"/>
    <property type="project" value="InterPro"/>
</dbReference>
<dbReference type="InterPro" id="IPR019888">
    <property type="entry name" value="Tscrpt_reg_AsnC-like"/>
</dbReference>
<dbReference type="GO" id="GO:0043200">
    <property type="term" value="P:response to amino acid"/>
    <property type="evidence" value="ECO:0007669"/>
    <property type="project" value="TreeGrafter"/>
</dbReference>
<dbReference type="AlphaFoldDB" id="A0A1N7SV15"/>
<dbReference type="PRINTS" id="PR00033">
    <property type="entry name" value="HTHASNC"/>
</dbReference>
<dbReference type="PROSITE" id="PS50956">
    <property type="entry name" value="HTH_ASNC_2"/>
    <property type="match status" value="1"/>
</dbReference>
<sequence>MLARHRRLIAPKGTDMINLDDVDRQLIALLRDNARASVVTLAKELRVARATVQNRLTRLEKNGVIVGYTVRLKPAAEKHRIRALMSIAVQGNRAADVIKVLRGHPNVSTIHSTNGRWDLIAELRADSLENFDRVLAAIRLIDGIANTETSILLSTHKA</sequence>
<feature type="domain" description="HTH asnC-type" evidence="4">
    <location>
        <begin position="19"/>
        <end position="105"/>
    </location>
</feature>
<dbReference type="Pfam" id="PF01037">
    <property type="entry name" value="AsnC_trans_reg"/>
    <property type="match status" value="1"/>
</dbReference>
<dbReference type="InterPro" id="IPR011008">
    <property type="entry name" value="Dimeric_a/b-barrel"/>
</dbReference>